<comment type="subcellular location">
    <subcellularLocation>
        <location evidence="2">Cytoplasm</location>
    </subcellularLocation>
</comment>
<dbReference type="InterPro" id="IPR014729">
    <property type="entry name" value="Rossmann-like_a/b/a_fold"/>
</dbReference>
<dbReference type="SUPFAM" id="SSF52402">
    <property type="entry name" value="Adenine nucleotide alpha hydrolases-like"/>
    <property type="match status" value="1"/>
</dbReference>
<evidence type="ECO:0000313" key="4">
    <source>
        <dbReference type="EMBL" id="MCT8974193.1"/>
    </source>
</evidence>
<dbReference type="PRINTS" id="PR01438">
    <property type="entry name" value="UNVRSLSTRESS"/>
</dbReference>
<accession>A0AAW5R2J5</accession>
<evidence type="ECO:0000256" key="1">
    <source>
        <dbReference type="ARBA" id="ARBA00008791"/>
    </source>
</evidence>
<dbReference type="Proteomes" id="UP001320898">
    <property type="component" value="Unassembled WGS sequence"/>
</dbReference>
<dbReference type="Pfam" id="PF00582">
    <property type="entry name" value="Usp"/>
    <property type="match status" value="1"/>
</dbReference>
<dbReference type="CDD" id="cd00293">
    <property type="entry name" value="USP-like"/>
    <property type="match status" value="1"/>
</dbReference>
<dbReference type="AlphaFoldDB" id="A0AAW5R2J5"/>
<dbReference type="PANTHER" id="PTHR46268">
    <property type="entry name" value="STRESS RESPONSE PROTEIN NHAX"/>
    <property type="match status" value="1"/>
</dbReference>
<proteinExistence type="inferred from homology"/>
<protein>
    <recommendedName>
        <fullName evidence="2">Universal stress protein</fullName>
    </recommendedName>
</protein>
<dbReference type="InterPro" id="IPR006016">
    <property type="entry name" value="UspA"/>
</dbReference>
<dbReference type="Gene3D" id="3.40.50.620">
    <property type="entry name" value="HUPs"/>
    <property type="match status" value="1"/>
</dbReference>
<keyword evidence="2" id="KW-0963">Cytoplasm</keyword>
<reference evidence="4 5" key="1">
    <citation type="submission" date="2022-04" db="EMBL/GenBank/DDBJ databases">
        <authorList>
            <person name="Ye Y.-Q."/>
            <person name="Du Z.-J."/>
        </authorList>
    </citation>
    <scope>NUCLEOTIDE SEQUENCE [LARGE SCALE GENOMIC DNA]</scope>
    <source>
        <strain evidence="4 5">A6E488</strain>
    </source>
</reference>
<comment type="similarity">
    <text evidence="1 2">Belongs to the universal stress protein A family.</text>
</comment>
<keyword evidence="5" id="KW-1185">Reference proteome</keyword>
<evidence type="ECO:0000259" key="3">
    <source>
        <dbReference type="Pfam" id="PF00582"/>
    </source>
</evidence>
<evidence type="ECO:0000256" key="2">
    <source>
        <dbReference type="PIRNR" id="PIRNR006276"/>
    </source>
</evidence>
<gene>
    <name evidence="4" type="ORF">MUB46_20195</name>
</gene>
<sequence>MFKHILVPVDGSENALKALEKAVELKALTGAELTVLTIYRHHSMLEASFSMVRPQEPGNMDDIMRDAAKDVAEGAKAHAGELGAGNVRAFVRNGPVARNIVAFAEEHDVDLIVIGSRGLGSIESYLLGSVSHKVTGTAKCPVLVV</sequence>
<dbReference type="RefSeq" id="WP_261617780.1">
    <property type="nucleotide sequence ID" value="NZ_JALIDZ010000011.1"/>
</dbReference>
<dbReference type="PIRSF" id="PIRSF006276">
    <property type="entry name" value="UspA"/>
    <property type="match status" value="1"/>
</dbReference>
<dbReference type="EMBL" id="JALIDZ010000011">
    <property type="protein sequence ID" value="MCT8974193.1"/>
    <property type="molecule type" value="Genomic_DNA"/>
</dbReference>
<organism evidence="4 5">
    <name type="scientific">Microbaculum marinisediminis</name>
    <dbReference type="NCBI Taxonomy" id="2931392"/>
    <lineage>
        <taxon>Bacteria</taxon>
        <taxon>Pseudomonadati</taxon>
        <taxon>Pseudomonadota</taxon>
        <taxon>Alphaproteobacteria</taxon>
        <taxon>Hyphomicrobiales</taxon>
        <taxon>Tepidamorphaceae</taxon>
        <taxon>Microbaculum</taxon>
    </lineage>
</organism>
<evidence type="ECO:0000313" key="5">
    <source>
        <dbReference type="Proteomes" id="UP001320898"/>
    </source>
</evidence>
<comment type="caution">
    <text evidence="4">The sequence shown here is derived from an EMBL/GenBank/DDBJ whole genome shotgun (WGS) entry which is preliminary data.</text>
</comment>
<dbReference type="PANTHER" id="PTHR46268:SF6">
    <property type="entry name" value="UNIVERSAL STRESS PROTEIN UP12"/>
    <property type="match status" value="1"/>
</dbReference>
<dbReference type="InterPro" id="IPR006015">
    <property type="entry name" value="Universal_stress_UspA"/>
</dbReference>
<dbReference type="GO" id="GO:0005737">
    <property type="term" value="C:cytoplasm"/>
    <property type="evidence" value="ECO:0007669"/>
    <property type="project" value="UniProtKB-SubCell"/>
</dbReference>
<feature type="domain" description="UspA" evidence="3">
    <location>
        <begin position="1"/>
        <end position="145"/>
    </location>
</feature>
<name>A0AAW5R2J5_9HYPH</name>